<evidence type="ECO:0000259" key="2">
    <source>
        <dbReference type="Pfam" id="PF07685"/>
    </source>
</evidence>
<dbReference type="InterPro" id="IPR011698">
    <property type="entry name" value="GATase_3"/>
</dbReference>
<evidence type="ECO:0000313" key="4">
    <source>
        <dbReference type="Proteomes" id="UP000824087"/>
    </source>
</evidence>
<reference evidence="3" key="2">
    <citation type="journal article" date="2021" name="PeerJ">
        <title>Extensive microbial diversity within the chicken gut microbiome revealed by metagenomics and culture.</title>
        <authorList>
            <person name="Gilroy R."/>
            <person name="Ravi A."/>
            <person name="Getino M."/>
            <person name="Pursley I."/>
            <person name="Horton D.L."/>
            <person name="Alikhan N.F."/>
            <person name="Baker D."/>
            <person name="Gharbi K."/>
            <person name="Hall N."/>
            <person name="Watson M."/>
            <person name="Adriaenssens E.M."/>
            <person name="Foster-Nyarko E."/>
            <person name="Jarju S."/>
            <person name="Secka A."/>
            <person name="Antonio M."/>
            <person name="Oren A."/>
            <person name="Chaudhuri R.R."/>
            <person name="La Ragione R."/>
            <person name="Hildebrand F."/>
            <person name="Pallen M.J."/>
        </authorList>
    </citation>
    <scope>NUCLEOTIDE SEQUENCE</scope>
    <source>
        <strain evidence="3">CHK197-8231</strain>
    </source>
</reference>
<sequence>MEFHIAHLYYDILNLYGEHGNVNALKRQLETQGIEPVIHFLSVDDEIDVSKFDLIYIGAGTEENEKFVLTHLLKYKDDILSAIEKGTFFLITGSALNFFGKKWIQKDETELECLGAFDYEIKEEPMRMIDECYFTCDFLKTPVIGFQNQCTVMKNNDATIFSVKRGVGMYPNSKREGVHKNHFYGTYLIGPVLVRNPELLQYLVMEMIHAKYPDVVFQPFDLDLDLKAHDHYIDRYFSKLKIEEE</sequence>
<dbReference type="AlphaFoldDB" id="A0A9D1HWA8"/>
<proteinExistence type="predicted"/>
<dbReference type="GO" id="GO:0003824">
    <property type="term" value="F:catalytic activity"/>
    <property type="evidence" value="ECO:0007669"/>
    <property type="project" value="InterPro"/>
</dbReference>
<name>A0A9D1HWA8_9BACT</name>
<gene>
    <name evidence="3" type="ORF">IAD49_02965</name>
</gene>
<evidence type="ECO:0000313" key="3">
    <source>
        <dbReference type="EMBL" id="HIU22525.1"/>
    </source>
</evidence>
<accession>A0A9D1HWA8</accession>
<protein>
    <submittedName>
        <fullName evidence="3">Glutamine amidotransferase</fullName>
    </submittedName>
</protein>
<feature type="domain" description="CobB/CobQ-like glutamine amidotransferase" evidence="2">
    <location>
        <begin position="5"/>
        <end position="193"/>
    </location>
</feature>
<keyword evidence="1 3" id="KW-0315">Glutamine amidotransferase</keyword>
<reference evidence="3" key="1">
    <citation type="submission" date="2020-10" db="EMBL/GenBank/DDBJ databases">
        <authorList>
            <person name="Gilroy R."/>
        </authorList>
    </citation>
    <scope>NUCLEOTIDE SEQUENCE</scope>
    <source>
        <strain evidence="3">CHK197-8231</strain>
    </source>
</reference>
<dbReference type="EMBL" id="DVML01000017">
    <property type="protein sequence ID" value="HIU22525.1"/>
    <property type="molecule type" value="Genomic_DNA"/>
</dbReference>
<evidence type="ECO:0000256" key="1">
    <source>
        <dbReference type="ARBA" id="ARBA00022962"/>
    </source>
</evidence>
<organism evidence="3 4">
    <name type="scientific">Candidatus Fimihabitans intestinipullorum</name>
    <dbReference type="NCBI Taxonomy" id="2840820"/>
    <lineage>
        <taxon>Bacteria</taxon>
        <taxon>Bacillati</taxon>
        <taxon>Mycoplasmatota</taxon>
        <taxon>Mycoplasmatota incertae sedis</taxon>
        <taxon>Candidatus Fimihabitans</taxon>
    </lineage>
</organism>
<dbReference type="Proteomes" id="UP000824087">
    <property type="component" value="Unassembled WGS sequence"/>
</dbReference>
<comment type="caution">
    <text evidence="3">The sequence shown here is derived from an EMBL/GenBank/DDBJ whole genome shotgun (WGS) entry which is preliminary data.</text>
</comment>
<dbReference type="Pfam" id="PF07685">
    <property type="entry name" value="GATase_3"/>
    <property type="match status" value="1"/>
</dbReference>